<dbReference type="PANTHER" id="PTHR39214:SF1">
    <property type="entry name" value="MICROBODY (PEROXISOME) BIOGENESIS PROTEIN PEROXIN 8 (EUROFUNG)"/>
    <property type="match status" value="1"/>
</dbReference>
<name>A0A8H6ZMF5_PLEOS</name>
<organism evidence="1 2">
    <name type="scientific">Pleurotus ostreatus</name>
    <name type="common">Oyster mushroom</name>
    <name type="synonym">White-rot fungus</name>
    <dbReference type="NCBI Taxonomy" id="5322"/>
    <lineage>
        <taxon>Eukaryota</taxon>
        <taxon>Fungi</taxon>
        <taxon>Dikarya</taxon>
        <taxon>Basidiomycota</taxon>
        <taxon>Agaricomycotina</taxon>
        <taxon>Agaricomycetes</taxon>
        <taxon>Agaricomycetidae</taxon>
        <taxon>Agaricales</taxon>
        <taxon>Pleurotineae</taxon>
        <taxon>Pleurotaceae</taxon>
        <taxon>Pleurotus</taxon>
    </lineage>
</organism>
<gene>
    <name evidence="1" type="ORF">PC9H_010635</name>
</gene>
<evidence type="ECO:0000313" key="1">
    <source>
        <dbReference type="EMBL" id="KAF7422479.1"/>
    </source>
</evidence>
<dbReference type="EMBL" id="JACETU010000008">
    <property type="protein sequence ID" value="KAF7422479.1"/>
    <property type="molecule type" value="Genomic_DNA"/>
</dbReference>
<dbReference type="OrthoDB" id="2357318at2759"/>
<evidence type="ECO:0000313" key="2">
    <source>
        <dbReference type="Proteomes" id="UP000623687"/>
    </source>
</evidence>
<reference evidence="1" key="1">
    <citation type="submission" date="2019-07" db="EMBL/GenBank/DDBJ databases">
        <authorList>
            <person name="Palmer J.M."/>
        </authorList>
    </citation>
    <scope>NUCLEOTIDE SEQUENCE</scope>
    <source>
        <strain evidence="1">PC9</strain>
    </source>
</reference>
<keyword evidence="2" id="KW-1185">Reference proteome</keyword>
<proteinExistence type="predicted"/>
<dbReference type="InterPro" id="IPR055334">
    <property type="entry name" value="PEX8-like"/>
</dbReference>
<sequence length="892" mass="99022">MAWNAGMPEVDEYLYWEARPPLIPRSRDTIMDRGYTNFLTHLHAGGTKIPLQKIQATLSHFLAHASPLPTPLAGTVVSSPLFLALSYQRLQTLSTAFRYSLHLKYQLIEAELEERRSQSLGWGLLANVFSRGVITRIQQWVGAILKGLQGGHPILRLACCCGILLGMEDLRVVVPKEGDDNHRRITFEGSTAKGNVEDEAVVALAESMDRYSYLEGDAGWEKEFRKMVDAEEVDALSLSLIMMSQCASLIPSDKLRAIPLQTLSRLLASSIEATFQSGTYLSKLDASCTLAQDGTLSVSAAFNDSILAMSASPLFVNIGPLSRLTARTISTLMNVQPREGLVAADAVLIILQNVTDRVKNGWEESLLGGLTSDEMTPEIQALSTNIWTTFKTMLFSVVMISKEVLQEAVYVSPTSYQPSFDGSKNTAPSDLALLTLRSLYNLSFIIYEFGGVASLVSADQGGGFKELKETFYLALDNLTGQLLLDADDQLPGRRSQVEAWTREICAQIRTTMPVQSVHASFECGTLTRLRDNSKEMVISTGPRAMAGLHNLRTQVLVHCRRAKTAFVLATIEQLIPVLSAGSLQDWVLPICLPILEDDEHREAYESAHSVLLAIFSSRAQDLLATPHDIDPYPSANSHDMSERQSQKLATNIDTNIAVRLLPLYTSYLIEVIHATICGPYADFLAQITPSNLLPKCWSSRQGKLNVHQLRLAFSTVVRFASASVKATTSEEPTSTAEKYGLTWYCIEALLNAIRDLSEERTRSQSLGAYDDHRHRLHLMLISTIPSLPLDLLPRVLDEIRAIIIQGRKRHLDLGSTPARLADREARRKELNQALLSEILEGVGDLEKDFVMRWWYDNRHILEDDIRLGADHQRLGSARKKEVKNPDGALSRL</sequence>
<dbReference type="Proteomes" id="UP000623687">
    <property type="component" value="Unassembled WGS sequence"/>
</dbReference>
<dbReference type="PANTHER" id="PTHR39214">
    <property type="entry name" value="MICROBODY (PEROXISOME) BIOGENESIS PROTEIN PEROXIN 8 (EUROFUNG)"/>
    <property type="match status" value="1"/>
</dbReference>
<comment type="caution">
    <text evidence="1">The sequence shown here is derived from an EMBL/GenBank/DDBJ whole genome shotgun (WGS) entry which is preliminary data.</text>
</comment>
<dbReference type="GeneID" id="59380453"/>
<dbReference type="RefSeq" id="XP_036627511.1">
    <property type="nucleotide sequence ID" value="XM_036780128.1"/>
</dbReference>
<dbReference type="VEuPathDB" id="FungiDB:PC9H_010635"/>
<dbReference type="AlphaFoldDB" id="A0A8H6ZMF5"/>
<accession>A0A8H6ZMF5</accession>
<protein>
    <submittedName>
        <fullName evidence="1">Uncharacterized protein</fullName>
    </submittedName>
</protein>